<feature type="domain" description="DUF11" evidence="3">
    <location>
        <begin position="530"/>
        <end position="649"/>
    </location>
</feature>
<feature type="region of interest" description="Disordered" evidence="1">
    <location>
        <begin position="92"/>
        <end position="114"/>
    </location>
</feature>
<reference evidence="5 6" key="1">
    <citation type="submission" date="2018-06" db="EMBL/GenBank/DDBJ databases">
        <authorList>
            <consortium name="Pathogen Informatics"/>
            <person name="Doyle S."/>
        </authorList>
    </citation>
    <scope>NUCLEOTIDE SEQUENCE [LARGE SCALE GENOMIC DNA]</scope>
    <source>
        <strain evidence="5 6">NCTC11388</strain>
    </source>
</reference>
<dbReference type="Pfam" id="PF17963">
    <property type="entry name" value="Big_9"/>
    <property type="match status" value="2"/>
</dbReference>
<dbReference type="InterPro" id="IPR051172">
    <property type="entry name" value="Chlamydia_OmcB"/>
</dbReference>
<dbReference type="InterPro" id="IPR047589">
    <property type="entry name" value="DUF11_rpt"/>
</dbReference>
<evidence type="ECO:0000256" key="2">
    <source>
        <dbReference type="SAM" id="SignalP"/>
    </source>
</evidence>
<organism evidence="5 6">
    <name type="scientific">Sphingobacterium spiritivorum</name>
    <name type="common">Flavobacterium spiritivorum</name>
    <dbReference type="NCBI Taxonomy" id="258"/>
    <lineage>
        <taxon>Bacteria</taxon>
        <taxon>Pseudomonadati</taxon>
        <taxon>Bacteroidota</taxon>
        <taxon>Sphingobacteriia</taxon>
        <taxon>Sphingobacteriales</taxon>
        <taxon>Sphingobacteriaceae</taxon>
        <taxon>Sphingobacterium</taxon>
    </lineage>
</organism>
<evidence type="ECO:0000313" key="5">
    <source>
        <dbReference type="EMBL" id="SUJ01674.1"/>
    </source>
</evidence>
<dbReference type="NCBIfam" id="TIGR01451">
    <property type="entry name" value="B_ant_repeat"/>
    <property type="match status" value="2"/>
</dbReference>
<evidence type="ECO:0000256" key="1">
    <source>
        <dbReference type="SAM" id="MobiDB-lite"/>
    </source>
</evidence>
<dbReference type="Pfam" id="PF01345">
    <property type="entry name" value="DUF11"/>
    <property type="match status" value="1"/>
</dbReference>
<feature type="chain" id="PRO_5017086137" evidence="2">
    <location>
        <begin position="24"/>
        <end position="1214"/>
    </location>
</feature>
<dbReference type="PANTHER" id="PTHR34819">
    <property type="entry name" value="LARGE CYSTEINE-RICH PERIPLASMIC PROTEIN OMCB"/>
    <property type="match status" value="1"/>
</dbReference>
<proteinExistence type="predicted"/>
<evidence type="ECO:0000313" key="6">
    <source>
        <dbReference type="Proteomes" id="UP000254893"/>
    </source>
</evidence>
<protein>
    <submittedName>
        <fullName evidence="5">Conserved repeat domain</fullName>
    </submittedName>
</protein>
<sequence length="1214" mass="133312">MNRVRWRACFLLVFLSFVASAFADGSKDLYPAGVQGNRAFMMSKGENGQPTTSFPFPTPGTHFVYVRIGETIAAASSAQNIYEGRIRVTSPSGKTHLSEANNTGKIMDKGQGTRRAELDGPDVGYTPYKVAADEEGVWKVEFISPLGEYNDIDNGGLLPDVAAGADWEQPIGMYIAAWDVSVRNVANTAWLPGRVYTNVLNLYINSGRLSNADGAFYGKNYVVTDDGYVYRVDGNGSNGIAFTSFVNNKGFSGANGQSVYKSLNYVPAAGSSGVIDPRAADANGNVTHKMMYTLPDMSMPAEAAAAVPGKKTWLIRHRITAQVSDINVTGVEGNADHVSSKGAWVQFKTNLAGNYKITISSVDNSHSFPDAQFIYLAKEGVNNAYWNGRDLSGNLVPAGDKYPVKIKVELLGGEVHFPYIDMEINPQGIILELLSEDLQTVESDIVYWDDSNVTEGLPSENSDPRVNLEGISSRINGHRWGTYSNATVNRNNNQNYGNFSFGNEKAMDTWAYALNIAEIKTQDITVKVADLEVVSVETSSSQVELGENFTYVVTVRNNGPSAVDKASFHFILPEGVIIQQVNPVSGAGTISGALTNNNRYAAYLTLADQEEVVLSFTVRADIVPDATYGYVPAKATIMRKPDMTDPDATSTDILKLLPNTAEEECANNGKGGTCNNIKINSQVFLLEPLNERGKLALLKTAVFTDENKDSYMQVGETIQYTLQVENVGYVPVKDIKVQDPLIRSAQIMMTRAVLAAEGKSNVTLSYTITQQDFDKGLITNSANVTGKNPRGFDVKDISGSAVDNDEPTVTLIDRIPEVYLRKRISNRGSGAGGLFIEGDQLEYTFTVWNKSGFAIYDLHLEDPMLFTTATSISSGALAANDSVQYVVRYQLLDTDFDKGKVSNSALLIAKESKKGRTVKDISGTEYDNDTATEITIAKRPVAVADSYTIKQNRKLQMEVLKNDIAERTLINVSSVRIIKAPEYGTLSIEKDGAISYIPQHNYFGPDEFYYVFSDGNKLESYPAKVNIEVAKTVPLAIPDTVNVRYNTTMVIPVLKNDKPEEYAPLDPMTIQIVSLPQYGKVVVNNGKVSYTPQLNFTGKDQFGYQVLDANGNWTNIASVDIMTYGFFVPNVFTPNGDGKNDEFEVIGTGYYDRIEVQIYNRYGKIVYENDNYKNDWNADGCLDQTYFYTVTAHKSGEESKRKTGYVLIARRLAQ</sequence>
<feature type="signal peptide" evidence="2">
    <location>
        <begin position="1"/>
        <end position="23"/>
    </location>
</feature>
<accession>A0A380BI47</accession>
<dbReference type="InterPro" id="IPR055354">
    <property type="entry name" value="DUF7507"/>
</dbReference>
<dbReference type="Gene3D" id="2.60.40.3440">
    <property type="match status" value="2"/>
</dbReference>
<dbReference type="InterPro" id="IPR001434">
    <property type="entry name" value="OmcB-like_DUF11"/>
</dbReference>
<feature type="compositionally biased region" description="Polar residues" evidence="1">
    <location>
        <begin position="92"/>
        <end position="104"/>
    </location>
</feature>
<dbReference type="InterPro" id="IPR026341">
    <property type="entry name" value="T9SS_type_B"/>
</dbReference>
<evidence type="ECO:0000259" key="3">
    <source>
        <dbReference type="Pfam" id="PF01345"/>
    </source>
</evidence>
<dbReference type="InterPro" id="IPR013783">
    <property type="entry name" value="Ig-like_fold"/>
</dbReference>
<dbReference type="AlphaFoldDB" id="A0A380BI47"/>
<dbReference type="EMBL" id="UGYW01000002">
    <property type="protein sequence ID" value="SUJ01674.1"/>
    <property type="molecule type" value="Genomic_DNA"/>
</dbReference>
<dbReference type="RefSeq" id="WP_115169240.1">
    <property type="nucleotide sequence ID" value="NZ_UGYW01000002.1"/>
</dbReference>
<dbReference type="NCBIfam" id="TIGR04131">
    <property type="entry name" value="Bac_Flav_CTERM"/>
    <property type="match status" value="1"/>
</dbReference>
<dbReference type="Proteomes" id="UP000254893">
    <property type="component" value="Unassembled WGS sequence"/>
</dbReference>
<feature type="domain" description="DUF7507" evidence="4">
    <location>
        <begin position="694"/>
        <end position="796"/>
    </location>
</feature>
<gene>
    <name evidence="5" type="ORF">NCTC11388_00861</name>
</gene>
<dbReference type="Pfam" id="PF24346">
    <property type="entry name" value="DUF7507"/>
    <property type="match status" value="2"/>
</dbReference>
<evidence type="ECO:0000259" key="4">
    <source>
        <dbReference type="Pfam" id="PF24346"/>
    </source>
</evidence>
<dbReference type="Gene3D" id="2.60.40.10">
    <property type="entry name" value="Immunoglobulins"/>
    <property type="match status" value="1"/>
</dbReference>
<name>A0A380BI47_SPHSI</name>
<feature type="domain" description="DUF7507" evidence="4">
    <location>
        <begin position="816"/>
        <end position="919"/>
    </location>
</feature>
<dbReference type="Pfam" id="PF13585">
    <property type="entry name" value="CHU_C"/>
    <property type="match status" value="1"/>
</dbReference>
<keyword evidence="2" id="KW-0732">Signal</keyword>